<accession>A0A0C9WKD2</accession>
<dbReference type="AlphaFoldDB" id="A0A0C9WKD2"/>
<reference evidence="1 2" key="1">
    <citation type="submission" date="2014-04" db="EMBL/GenBank/DDBJ databases">
        <authorList>
            <consortium name="DOE Joint Genome Institute"/>
            <person name="Kuo A."/>
            <person name="Kohler A."/>
            <person name="Nagy L.G."/>
            <person name="Floudas D."/>
            <person name="Copeland A."/>
            <person name="Barry K.W."/>
            <person name="Cichocki N."/>
            <person name="Veneault-Fourrey C."/>
            <person name="LaButti K."/>
            <person name="Lindquist E.A."/>
            <person name="Lipzen A."/>
            <person name="Lundell T."/>
            <person name="Morin E."/>
            <person name="Murat C."/>
            <person name="Sun H."/>
            <person name="Tunlid A."/>
            <person name="Henrissat B."/>
            <person name="Grigoriev I.V."/>
            <person name="Hibbett D.S."/>
            <person name="Martin F."/>
            <person name="Nordberg H.P."/>
            <person name="Cantor M.N."/>
            <person name="Hua S.X."/>
        </authorList>
    </citation>
    <scope>NUCLEOTIDE SEQUENCE [LARGE SCALE GENOMIC DNA]</scope>
    <source>
        <strain evidence="1 2">LaAM-08-1</strain>
    </source>
</reference>
<dbReference type="HOGENOM" id="CLU_3002021_0_0_1"/>
<reference evidence="2" key="2">
    <citation type="submission" date="2015-01" db="EMBL/GenBank/DDBJ databases">
        <title>Evolutionary Origins and Diversification of the Mycorrhizal Mutualists.</title>
        <authorList>
            <consortium name="DOE Joint Genome Institute"/>
            <consortium name="Mycorrhizal Genomics Consortium"/>
            <person name="Kohler A."/>
            <person name="Kuo A."/>
            <person name="Nagy L.G."/>
            <person name="Floudas D."/>
            <person name="Copeland A."/>
            <person name="Barry K.W."/>
            <person name="Cichocki N."/>
            <person name="Veneault-Fourrey C."/>
            <person name="LaButti K."/>
            <person name="Lindquist E.A."/>
            <person name="Lipzen A."/>
            <person name="Lundell T."/>
            <person name="Morin E."/>
            <person name="Murat C."/>
            <person name="Riley R."/>
            <person name="Ohm R."/>
            <person name="Sun H."/>
            <person name="Tunlid A."/>
            <person name="Henrissat B."/>
            <person name="Grigoriev I.V."/>
            <person name="Hibbett D.S."/>
            <person name="Martin F."/>
        </authorList>
    </citation>
    <scope>NUCLEOTIDE SEQUENCE [LARGE SCALE GENOMIC DNA]</scope>
    <source>
        <strain evidence="2">LaAM-08-1</strain>
    </source>
</reference>
<dbReference type="Proteomes" id="UP000054477">
    <property type="component" value="Unassembled WGS sequence"/>
</dbReference>
<gene>
    <name evidence="1" type="ORF">K443DRAFT_107561</name>
</gene>
<proteinExistence type="predicted"/>
<keyword evidence="2" id="KW-1185">Reference proteome</keyword>
<sequence length="57" mass="6092">QAHSAMPTYHWGVSKGISSTPLITHESQIQSFEAVAAIDCLLSLVGQLVAPKVIQMT</sequence>
<feature type="non-terminal residue" evidence="1">
    <location>
        <position position="1"/>
    </location>
</feature>
<protein>
    <submittedName>
        <fullName evidence="1">Uncharacterized protein</fullName>
    </submittedName>
</protein>
<evidence type="ECO:0000313" key="2">
    <source>
        <dbReference type="Proteomes" id="UP000054477"/>
    </source>
</evidence>
<evidence type="ECO:0000313" key="1">
    <source>
        <dbReference type="EMBL" id="KIJ96239.1"/>
    </source>
</evidence>
<name>A0A0C9WKD2_9AGAR</name>
<organism evidence="1 2">
    <name type="scientific">Laccaria amethystina LaAM-08-1</name>
    <dbReference type="NCBI Taxonomy" id="1095629"/>
    <lineage>
        <taxon>Eukaryota</taxon>
        <taxon>Fungi</taxon>
        <taxon>Dikarya</taxon>
        <taxon>Basidiomycota</taxon>
        <taxon>Agaricomycotina</taxon>
        <taxon>Agaricomycetes</taxon>
        <taxon>Agaricomycetidae</taxon>
        <taxon>Agaricales</taxon>
        <taxon>Agaricineae</taxon>
        <taxon>Hydnangiaceae</taxon>
        <taxon>Laccaria</taxon>
    </lineage>
</organism>
<dbReference type="EMBL" id="KN838728">
    <property type="protein sequence ID" value="KIJ96239.1"/>
    <property type="molecule type" value="Genomic_DNA"/>
</dbReference>